<protein>
    <recommendedName>
        <fullName evidence="2">Type I-B CRISPR-associated protein Cas8b1/Cst1</fullName>
    </recommendedName>
</protein>
<gene>
    <name evidence="1" type="ORF">SDC9_112979</name>
</gene>
<evidence type="ECO:0008006" key="2">
    <source>
        <dbReference type="Google" id="ProtNLM"/>
    </source>
</evidence>
<proteinExistence type="predicted"/>
<name>A0A645BWC6_9ZZZZ</name>
<accession>A0A645BWC6</accession>
<dbReference type="EMBL" id="VSSQ01020874">
    <property type="protein sequence ID" value="MPM66074.1"/>
    <property type="molecule type" value="Genomic_DNA"/>
</dbReference>
<dbReference type="AlphaFoldDB" id="A0A645BWC6"/>
<sequence length="259" mass="30451">MLINRIKEATDENKGISLSLYHFTNFGASPEIVIYKLPSTIFRFYSTCQSPTLKVDWQPFLLAHYKNSKFKGAKYIATNLNYEITKKDETEQIVFDDFKLWRNIVLENLLNAKTLLRLFVKWGATHKFNFAIIEIYQKNVQNMKQETLNKIKELALFLTNTDEDAIKKSIKALDGYKSAYELRRFFLKNVVAKNYKDGAKETIITMEELVYYLFPDDITWRDIRDILLFAIYQELHAKNIHVETELSSIETEEADINEN</sequence>
<comment type="caution">
    <text evidence="1">The sequence shown here is derived from an EMBL/GenBank/DDBJ whole genome shotgun (WGS) entry which is preliminary data.</text>
</comment>
<organism evidence="1">
    <name type="scientific">bioreactor metagenome</name>
    <dbReference type="NCBI Taxonomy" id="1076179"/>
    <lineage>
        <taxon>unclassified sequences</taxon>
        <taxon>metagenomes</taxon>
        <taxon>ecological metagenomes</taxon>
    </lineage>
</organism>
<reference evidence="1" key="1">
    <citation type="submission" date="2019-08" db="EMBL/GenBank/DDBJ databases">
        <authorList>
            <person name="Kucharzyk K."/>
            <person name="Murdoch R.W."/>
            <person name="Higgins S."/>
            <person name="Loffler F."/>
        </authorList>
    </citation>
    <scope>NUCLEOTIDE SEQUENCE</scope>
</reference>
<evidence type="ECO:0000313" key="1">
    <source>
        <dbReference type="EMBL" id="MPM66074.1"/>
    </source>
</evidence>